<dbReference type="PANTHER" id="PTHR12294:SF13">
    <property type="entry name" value="MITOCHONDRIAL CALCIUM UPTAKE 3, ISOFORM D"/>
    <property type="match status" value="1"/>
</dbReference>
<keyword evidence="9" id="KW-0472">Membrane</keyword>
<evidence type="ECO:0000256" key="6">
    <source>
        <dbReference type="ARBA" id="ARBA00022837"/>
    </source>
</evidence>
<feature type="compositionally biased region" description="Basic and acidic residues" evidence="10">
    <location>
        <begin position="76"/>
        <end position="101"/>
    </location>
</feature>
<evidence type="ECO:0000313" key="12">
    <source>
        <dbReference type="EMBL" id="KAJ3588175.1"/>
    </source>
</evidence>
<protein>
    <recommendedName>
        <fullName evidence="11">EF-hand domain-containing protein</fullName>
    </recommendedName>
</protein>
<dbReference type="InterPro" id="IPR011992">
    <property type="entry name" value="EF-hand-dom_pair"/>
</dbReference>
<keyword evidence="4" id="KW-0677">Repeat</keyword>
<dbReference type="PROSITE" id="PS50222">
    <property type="entry name" value="EF_HAND_2"/>
    <property type="match status" value="1"/>
</dbReference>
<dbReference type="Proteomes" id="UP001148018">
    <property type="component" value="Unassembled WGS sequence"/>
</dbReference>
<evidence type="ECO:0000256" key="9">
    <source>
        <dbReference type="ARBA" id="ARBA00023136"/>
    </source>
</evidence>
<dbReference type="InterPro" id="IPR039800">
    <property type="entry name" value="MICU1/2/3"/>
</dbReference>
<dbReference type="GO" id="GO:0051560">
    <property type="term" value="P:mitochondrial calcium ion homeostasis"/>
    <property type="evidence" value="ECO:0007669"/>
    <property type="project" value="TreeGrafter"/>
</dbReference>
<keyword evidence="8" id="KW-0496">Mitochondrion</keyword>
<dbReference type="GO" id="GO:0005509">
    <property type="term" value="F:calcium ion binding"/>
    <property type="evidence" value="ECO:0007669"/>
    <property type="project" value="InterPro"/>
</dbReference>
<evidence type="ECO:0000256" key="2">
    <source>
        <dbReference type="ARBA" id="ARBA00004569"/>
    </source>
</evidence>
<feature type="domain" description="EF-hand" evidence="11">
    <location>
        <begin position="38"/>
        <end position="73"/>
    </location>
</feature>
<keyword evidence="7" id="KW-0809">Transit peptide</keyword>
<dbReference type="GO" id="GO:1990246">
    <property type="term" value="C:uniplex complex"/>
    <property type="evidence" value="ECO:0007669"/>
    <property type="project" value="TreeGrafter"/>
</dbReference>
<dbReference type="InterPro" id="IPR002048">
    <property type="entry name" value="EF_hand_dom"/>
</dbReference>
<evidence type="ECO:0000256" key="3">
    <source>
        <dbReference type="ARBA" id="ARBA00022723"/>
    </source>
</evidence>
<dbReference type="OrthoDB" id="5859791at2759"/>
<feature type="non-terminal residue" evidence="12">
    <location>
        <position position="1"/>
    </location>
</feature>
<feature type="region of interest" description="Disordered" evidence="10">
    <location>
        <begin position="74"/>
        <end position="101"/>
    </location>
</feature>
<dbReference type="Gene3D" id="1.10.238.10">
    <property type="entry name" value="EF-hand"/>
    <property type="match status" value="1"/>
</dbReference>
<keyword evidence="6" id="KW-0106">Calcium</keyword>
<comment type="caution">
    <text evidence="12">The sequence shown here is derived from an EMBL/GenBank/DDBJ whole genome shotgun (WGS) entry which is preliminary data.</text>
</comment>
<dbReference type="InterPro" id="IPR018247">
    <property type="entry name" value="EF_Hand_1_Ca_BS"/>
</dbReference>
<gene>
    <name evidence="12" type="ORF">NHX12_011769</name>
</gene>
<dbReference type="AlphaFoldDB" id="A0A9Q0I7I2"/>
<dbReference type="EMBL" id="JANIIK010000116">
    <property type="protein sequence ID" value="KAJ3588175.1"/>
    <property type="molecule type" value="Genomic_DNA"/>
</dbReference>
<accession>A0A9Q0I7I2</accession>
<organism evidence="12 13">
    <name type="scientific">Muraenolepis orangiensis</name>
    <name type="common">Patagonian moray cod</name>
    <dbReference type="NCBI Taxonomy" id="630683"/>
    <lineage>
        <taxon>Eukaryota</taxon>
        <taxon>Metazoa</taxon>
        <taxon>Chordata</taxon>
        <taxon>Craniata</taxon>
        <taxon>Vertebrata</taxon>
        <taxon>Euteleostomi</taxon>
        <taxon>Actinopterygii</taxon>
        <taxon>Neopterygii</taxon>
        <taxon>Teleostei</taxon>
        <taxon>Neoteleostei</taxon>
        <taxon>Acanthomorphata</taxon>
        <taxon>Zeiogadaria</taxon>
        <taxon>Gadariae</taxon>
        <taxon>Gadiformes</taxon>
        <taxon>Muraenolepidoidei</taxon>
        <taxon>Muraenolepididae</taxon>
        <taxon>Muraenolepis</taxon>
    </lineage>
</organism>
<keyword evidence="5" id="KW-0999">Mitochondrion inner membrane</keyword>
<evidence type="ECO:0000256" key="5">
    <source>
        <dbReference type="ARBA" id="ARBA00022792"/>
    </source>
</evidence>
<dbReference type="GO" id="GO:0036444">
    <property type="term" value="P:calcium import into the mitochondrion"/>
    <property type="evidence" value="ECO:0007669"/>
    <property type="project" value="TreeGrafter"/>
</dbReference>
<evidence type="ECO:0000259" key="11">
    <source>
        <dbReference type="PROSITE" id="PS50222"/>
    </source>
</evidence>
<evidence type="ECO:0000256" key="1">
    <source>
        <dbReference type="ARBA" id="ARBA00004273"/>
    </source>
</evidence>
<proteinExistence type="predicted"/>
<comment type="subcellular location">
    <subcellularLocation>
        <location evidence="1">Mitochondrion inner membrane</location>
    </subcellularLocation>
    <subcellularLocation>
        <location evidence="2">Mitochondrion intermembrane space</location>
    </subcellularLocation>
</comment>
<evidence type="ECO:0000256" key="8">
    <source>
        <dbReference type="ARBA" id="ARBA00023128"/>
    </source>
</evidence>
<evidence type="ECO:0000256" key="7">
    <source>
        <dbReference type="ARBA" id="ARBA00022946"/>
    </source>
</evidence>
<dbReference type="SUPFAM" id="SSF47473">
    <property type="entry name" value="EF-hand"/>
    <property type="match status" value="1"/>
</dbReference>
<name>A0A9Q0I7I2_9TELE</name>
<sequence>MSSYENRFRLFSSVEVEGQLYMTPRNFLESINLTEPKEPRAGFKIAFNMLDKDGNQMVDKMEFLVLEEIFRKKKDKKEEDTQRSDQKVLKKDSQHADKKGMWDVVKRGTSQVLFSDLSEQVFRTKIKPGRLRP</sequence>
<dbReference type="PROSITE" id="PS00018">
    <property type="entry name" value="EF_HAND_1"/>
    <property type="match status" value="1"/>
</dbReference>
<dbReference type="PANTHER" id="PTHR12294">
    <property type="entry name" value="EF HAND DOMAIN FAMILY A1,A2-RELATED"/>
    <property type="match status" value="1"/>
</dbReference>
<keyword evidence="13" id="KW-1185">Reference proteome</keyword>
<evidence type="ECO:0000256" key="4">
    <source>
        <dbReference type="ARBA" id="ARBA00022737"/>
    </source>
</evidence>
<evidence type="ECO:0000313" key="13">
    <source>
        <dbReference type="Proteomes" id="UP001148018"/>
    </source>
</evidence>
<reference evidence="12" key="1">
    <citation type="submission" date="2022-07" db="EMBL/GenBank/DDBJ databases">
        <title>Chromosome-level genome of Muraenolepis orangiensis.</title>
        <authorList>
            <person name="Kim J."/>
        </authorList>
    </citation>
    <scope>NUCLEOTIDE SEQUENCE</scope>
    <source>
        <strain evidence="12">KU_S4_2022</strain>
        <tissue evidence="12">Muscle</tissue>
    </source>
</reference>
<evidence type="ECO:0000256" key="10">
    <source>
        <dbReference type="SAM" id="MobiDB-lite"/>
    </source>
</evidence>
<dbReference type="GO" id="GO:0005758">
    <property type="term" value="C:mitochondrial intermembrane space"/>
    <property type="evidence" value="ECO:0007669"/>
    <property type="project" value="UniProtKB-SubCell"/>
</dbReference>
<keyword evidence="3" id="KW-0479">Metal-binding</keyword>